<sequence length="252" mass="28822">MALYPNNTLSSYTTKLDPPIDLRGHYEVGLVDIVFPRSWLNIKPAAMWLNIRKRESANQPVFIEHTVRLPAGHYDSVAHLITMINHEIPKTFKTDQAPPIPNIPKVQWQDMFYYKKELGKVILTLGPGIMLIMSPDLTQLLGFKARHHSGEKHVFAEHVANVNQAVGCLYVYLSIIEDRIVGDTRAPLLRMVPLTGYRGEVAFHSFHNVQFIPIKFNSFDHIEVNIRNGKGELIPFEQGEVILTLQLRRRIP</sequence>
<gene>
    <name evidence="1" type="ORF">BaRGS_00024336</name>
    <name evidence="2" type="ORF">BaRGS_00024345</name>
</gene>
<evidence type="ECO:0000313" key="3">
    <source>
        <dbReference type="Proteomes" id="UP001519460"/>
    </source>
</evidence>
<reference evidence="2" key="1">
    <citation type="submission" date="2020-09" db="EMBL/GenBank/DDBJ databases">
        <authorList>
            <person name="Won Y."/>
        </authorList>
    </citation>
    <scope>NUCLEOTIDE SEQUENCE</scope>
    <source>
        <strain evidence="2">Wonlab-2016</strain>
        <tissue evidence="2">Foot muscle</tissue>
    </source>
</reference>
<dbReference type="AlphaFoldDB" id="A0ABD0KBT8"/>
<evidence type="ECO:0000313" key="1">
    <source>
        <dbReference type="EMBL" id="KAK7484451.1"/>
    </source>
</evidence>
<dbReference type="EMBL" id="JACVVK020000210">
    <property type="protein sequence ID" value="KAK7484460.1"/>
    <property type="molecule type" value="Genomic_DNA"/>
</dbReference>
<comment type="caution">
    <text evidence="2">The sequence shown here is derived from an EMBL/GenBank/DDBJ whole genome shotgun (WGS) entry which is preliminary data.</text>
</comment>
<reference evidence="2 3" key="2">
    <citation type="journal article" date="2023" name="Sci. Data">
        <title>Genome assembly of the Korean intertidal mud-creeper Batillaria attramentaria.</title>
        <authorList>
            <person name="Patra A.K."/>
            <person name="Ho P.T."/>
            <person name="Jun S."/>
            <person name="Lee S.J."/>
            <person name="Kim Y."/>
            <person name="Won Y.J."/>
        </authorList>
    </citation>
    <scope>NUCLEOTIDE SEQUENCE [LARGE SCALE GENOMIC DNA]</scope>
    <source>
        <strain evidence="2">Wonlab-2016</strain>
    </source>
</reference>
<dbReference type="EMBL" id="JACVVK020000210">
    <property type="protein sequence ID" value="KAK7484451.1"/>
    <property type="molecule type" value="Genomic_DNA"/>
</dbReference>
<proteinExistence type="predicted"/>
<protein>
    <submittedName>
        <fullName evidence="2">Uncharacterized protein</fullName>
    </submittedName>
</protein>
<evidence type="ECO:0000313" key="2">
    <source>
        <dbReference type="EMBL" id="KAK7484460.1"/>
    </source>
</evidence>
<dbReference type="Proteomes" id="UP001519460">
    <property type="component" value="Unassembled WGS sequence"/>
</dbReference>
<organism evidence="2 3">
    <name type="scientific">Batillaria attramentaria</name>
    <dbReference type="NCBI Taxonomy" id="370345"/>
    <lineage>
        <taxon>Eukaryota</taxon>
        <taxon>Metazoa</taxon>
        <taxon>Spiralia</taxon>
        <taxon>Lophotrochozoa</taxon>
        <taxon>Mollusca</taxon>
        <taxon>Gastropoda</taxon>
        <taxon>Caenogastropoda</taxon>
        <taxon>Sorbeoconcha</taxon>
        <taxon>Cerithioidea</taxon>
        <taxon>Batillariidae</taxon>
        <taxon>Batillaria</taxon>
    </lineage>
</organism>
<accession>A0ABD0KBT8</accession>
<reference evidence="2" key="3">
    <citation type="submission" date="2023-01" db="EMBL/GenBank/DDBJ databases">
        <authorList>
            <person name="Patra A."/>
        </authorList>
    </citation>
    <scope>NUCLEOTIDE SEQUENCE</scope>
    <source>
        <strain evidence="2">Wonlab-2016</strain>
        <tissue evidence="2">Foot muscle</tissue>
    </source>
</reference>
<keyword evidence="3" id="KW-1185">Reference proteome</keyword>
<name>A0ABD0KBT8_9CAEN</name>